<evidence type="ECO:0000256" key="1">
    <source>
        <dbReference type="ARBA" id="ARBA00009820"/>
    </source>
</evidence>
<dbReference type="Gene3D" id="2.60.120.260">
    <property type="entry name" value="Galactose-binding domain-like"/>
    <property type="match status" value="1"/>
</dbReference>
<dbReference type="PROSITE" id="PS50041">
    <property type="entry name" value="C_TYPE_LECTIN_2"/>
    <property type="match status" value="1"/>
</dbReference>
<dbReference type="PANTHER" id="PTHR36842">
    <property type="entry name" value="PROTEIN TOLB HOMOLOG"/>
    <property type="match status" value="1"/>
</dbReference>
<dbReference type="KEGG" id="ypac:CEW88_03960"/>
<dbReference type="Gene3D" id="3.10.100.10">
    <property type="entry name" value="Mannose-Binding Protein A, subunit A"/>
    <property type="match status" value="1"/>
</dbReference>
<dbReference type="CDD" id="cd03603">
    <property type="entry name" value="CLECT_VCBS"/>
    <property type="match status" value="1"/>
</dbReference>
<accession>A0A2U8HAW8</accession>
<dbReference type="Gene3D" id="2.60.120.380">
    <property type="match status" value="3"/>
</dbReference>
<name>A0A2U8HAW8_9RHOB</name>
<proteinExistence type="inferred from homology"/>
<reference evidence="4 5" key="1">
    <citation type="submission" date="2017-06" db="EMBL/GenBank/DDBJ databases">
        <title>Yangia sp. YSBP01 complete genome sequence.</title>
        <authorList>
            <person name="Woo J.-H."/>
            <person name="Kim H.-S."/>
        </authorList>
    </citation>
    <scope>NUCLEOTIDE SEQUENCE [LARGE SCALE GENOMIC DNA]</scope>
    <source>
        <strain evidence="4 5">YSBP01</strain>
    </source>
</reference>
<dbReference type="Gene3D" id="2.150.10.10">
    <property type="entry name" value="Serralysin-like metalloprotease, C-terminal"/>
    <property type="match status" value="1"/>
</dbReference>
<evidence type="ECO:0000313" key="4">
    <source>
        <dbReference type="EMBL" id="AWI82894.1"/>
    </source>
</evidence>
<gene>
    <name evidence="4" type="ORF">CEW88_03960</name>
</gene>
<dbReference type="Gene3D" id="2.120.10.30">
    <property type="entry name" value="TolB, C-terminal domain"/>
    <property type="match status" value="2"/>
</dbReference>
<evidence type="ECO:0000256" key="2">
    <source>
        <dbReference type="SAM" id="MobiDB-lite"/>
    </source>
</evidence>
<dbReference type="GO" id="GO:0005509">
    <property type="term" value="F:calcium ion binding"/>
    <property type="evidence" value="ECO:0007669"/>
    <property type="project" value="InterPro"/>
</dbReference>
<dbReference type="InterPro" id="IPR001304">
    <property type="entry name" value="C-type_lectin-like"/>
</dbReference>
<dbReference type="Pfam" id="PF07676">
    <property type="entry name" value="PD40"/>
    <property type="match status" value="4"/>
</dbReference>
<feature type="region of interest" description="Disordered" evidence="2">
    <location>
        <begin position="1"/>
        <end position="21"/>
    </location>
</feature>
<dbReference type="SUPFAM" id="SSF56436">
    <property type="entry name" value="C-type lectin-like"/>
    <property type="match status" value="1"/>
</dbReference>
<dbReference type="SUPFAM" id="SSF51120">
    <property type="entry name" value="beta-Roll"/>
    <property type="match status" value="1"/>
</dbReference>
<dbReference type="SMART" id="SM00034">
    <property type="entry name" value="CLECT"/>
    <property type="match status" value="1"/>
</dbReference>
<organism evidence="4 5">
    <name type="scientific">Alloyangia pacifica</name>
    <dbReference type="NCBI Taxonomy" id="311180"/>
    <lineage>
        <taxon>Bacteria</taxon>
        <taxon>Pseudomonadati</taxon>
        <taxon>Pseudomonadota</taxon>
        <taxon>Alphaproteobacteria</taxon>
        <taxon>Rhodobacterales</taxon>
        <taxon>Roseobacteraceae</taxon>
        <taxon>Alloyangia</taxon>
    </lineage>
</organism>
<dbReference type="InterPro" id="IPR016186">
    <property type="entry name" value="C-type_lectin-like/link_sf"/>
</dbReference>
<dbReference type="Proteomes" id="UP000244915">
    <property type="component" value="Chromosome 1"/>
</dbReference>
<dbReference type="Pfam" id="PF00353">
    <property type="entry name" value="HemolysinCabind"/>
    <property type="match status" value="1"/>
</dbReference>
<comment type="similarity">
    <text evidence="1">Belongs to the TolB family.</text>
</comment>
<dbReference type="InterPro" id="IPR016187">
    <property type="entry name" value="CTDL_fold"/>
</dbReference>
<dbReference type="InterPro" id="IPR011659">
    <property type="entry name" value="WD40"/>
</dbReference>
<evidence type="ECO:0000259" key="3">
    <source>
        <dbReference type="PROSITE" id="PS50041"/>
    </source>
</evidence>
<evidence type="ECO:0000313" key="5">
    <source>
        <dbReference type="Proteomes" id="UP000244915"/>
    </source>
</evidence>
<dbReference type="EMBL" id="CP022189">
    <property type="protein sequence ID" value="AWI82894.1"/>
    <property type="molecule type" value="Genomic_DNA"/>
</dbReference>
<dbReference type="InterPro" id="IPR034007">
    <property type="entry name" value="CTLD_bac"/>
</dbReference>
<protein>
    <recommendedName>
        <fullName evidence="3">C-type lectin domain-containing protein</fullName>
    </recommendedName>
</protein>
<dbReference type="AlphaFoldDB" id="A0A2U8HAW8"/>
<feature type="domain" description="C-type lectin" evidence="3">
    <location>
        <begin position="451"/>
        <end position="569"/>
    </location>
</feature>
<dbReference type="InterPro" id="IPR011042">
    <property type="entry name" value="6-blade_b-propeller_TolB-like"/>
</dbReference>
<dbReference type="InterPro" id="IPR001343">
    <property type="entry name" value="Hemolysn_Ca-bd"/>
</dbReference>
<dbReference type="SUPFAM" id="SSF82171">
    <property type="entry name" value="DPP6 N-terminal domain-like"/>
    <property type="match status" value="1"/>
</dbReference>
<dbReference type="PANTHER" id="PTHR36842:SF1">
    <property type="entry name" value="PROTEIN TOLB"/>
    <property type="match status" value="1"/>
</dbReference>
<sequence length="1223" mass="128300">MRGSPRRTTPGDRSTSGRPREGWVMATQLKVVSVERVSVGGDGEQGEGASIRGVFSADGAKLLMQSGAGFVPDDRNSYGDIYLKEMASGAIERLTLDPGIADPESGGYEPAISADGTRVAYTSTFAVTIGGITGPQETVVFKDLITGVDKLISASAAGEPGNDASFYAHFSPDGTQIAFTSYATNLVPGLPMVGDAVFLKDIASGDIRMLSSNAAGEAANNYSVGVGFTPDGSNFAFSSLADNLIEGDGNGVRDIFTKDLTTGAVRRLSVGADGTEGNGDSSEGSFSPDGSKLLFASRATNFVAGDRNGSQDLFIKDLVTGEITLASIDSLGNQWEADSYGGVFSPDGTKIAFYSDTVGLAVRDDNGAQDVFVKDLVSGALTVLSANVAGEIGDAQSFWPQFVPDGSGVLFTSYATNLVPDDTNGERDLFIARFEEQQLGGPVQWSKAEGGNGHWYEFVEGPLTWAEARADAEGRNHLGLPGYLATITSEEENAFVLSMTPPNVWVGGSDAAREGIWSWTGGPEVGQVFWSSSGGATGYVDWGGAEPNDAGGEDYQLAHALYPSGTWADAGVPPNPNSRFGYVVEYGAQDQGFAEIAPGRTEAETLGIEGGFAPSHNVWASGGAYLQATGSGEAIATGRFSGPKGTYSLTIGYFDETDGASRMRVLVNGVQVDDWLWNGTCGDTIVTGAGAAERVIEDLDLSPGDRIELVGTPSGGEPLRTDYLILTDRLLDVVGSEGADRLKGSDADERLLGFGGSDRIEALGGEDLIFAGAGADTVRAGEGDDTIFGGPGLDVIYTGPRADVVVLSDLKHFDKLYDFEVGVDRLRVEIDGVETDDLYVRNWRLMARSCGEDVLLAYIPDAYTTRASVADLLQPEVPANGTTLHRLEFGTDQKGELSFLEDVDRFRFEAEAGKFYVFTMTGDPASDRPIAAPRLDLHSAEGAFLGSSNDSGAPVAQLPFLATGNEPLFVDAYDLYGGEIGGYILSVGLAEDLDRIAGNAGTDAVLGVTAAVESDLGYPGDIDWFRAEMAPASLYRAELSSAPGTNPYLAFVDASGAVLARGYGGTLATVYFRAPAETPVFVQVDADSGHEAGTGVGPYQLTLARAHAIDAIPEDASTSTTLDVGETLRSDIAYAGDEDWVRVSLEAGRSYQFDLSGVADRDDPLSYPELALYDSTGRLLAADEGDAGSAAHLSYMAEADALVFAAARSVYAYFTGDYALGVS</sequence>
<dbReference type="InterPro" id="IPR011049">
    <property type="entry name" value="Serralysin-like_metalloprot_C"/>
</dbReference>